<accession>A0A517XVY2</accession>
<protein>
    <submittedName>
        <fullName evidence="1">Uncharacterized protein</fullName>
    </submittedName>
</protein>
<reference evidence="1 2" key="1">
    <citation type="submission" date="2019-02" db="EMBL/GenBank/DDBJ databases">
        <title>Deep-cultivation of Planctomycetes and their phenomic and genomic characterization uncovers novel biology.</title>
        <authorList>
            <person name="Wiegand S."/>
            <person name="Jogler M."/>
            <person name="Boedeker C."/>
            <person name="Pinto D."/>
            <person name="Vollmers J."/>
            <person name="Rivas-Marin E."/>
            <person name="Kohn T."/>
            <person name="Peeters S.H."/>
            <person name="Heuer A."/>
            <person name="Rast P."/>
            <person name="Oberbeckmann S."/>
            <person name="Bunk B."/>
            <person name="Jeske O."/>
            <person name="Meyerdierks A."/>
            <person name="Storesund J.E."/>
            <person name="Kallscheuer N."/>
            <person name="Luecker S."/>
            <person name="Lage O.M."/>
            <person name="Pohl T."/>
            <person name="Merkel B.J."/>
            <person name="Hornburger P."/>
            <person name="Mueller R.-W."/>
            <person name="Bruemmer F."/>
            <person name="Labrenz M."/>
            <person name="Spormann A.M."/>
            <person name="Op den Camp H."/>
            <person name="Overmann J."/>
            <person name="Amann R."/>
            <person name="Jetten M.S.M."/>
            <person name="Mascher T."/>
            <person name="Medema M.H."/>
            <person name="Devos D.P."/>
            <person name="Kaster A.-K."/>
            <person name="Ovreas L."/>
            <person name="Rohde M."/>
            <person name="Galperin M.Y."/>
            <person name="Jogler C."/>
        </authorList>
    </citation>
    <scope>NUCLEOTIDE SEQUENCE [LARGE SCALE GENOMIC DNA]</scope>
    <source>
        <strain evidence="1 2">ETA_A1</strain>
    </source>
</reference>
<proteinExistence type="predicted"/>
<dbReference type="AlphaFoldDB" id="A0A517XVY2"/>
<dbReference type="Proteomes" id="UP000319576">
    <property type="component" value="Chromosome"/>
</dbReference>
<keyword evidence="2" id="KW-1185">Reference proteome</keyword>
<sequence length="51" mass="5556">MCEDAGRYRLDGTRIRLGSDFNNTPVDPAVPVRAWCLCTPSSKAATRCARG</sequence>
<evidence type="ECO:0000313" key="2">
    <source>
        <dbReference type="Proteomes" id="UP000319576"/>
    </source>
</evidence>
<organism evidence="1 2">
    <name type="scientific">Urbifossiella limnaea</name>
    <dbReference type="NCBI Taxonomy" id="2528023"/>
    <lineage>
        <taxon>Bacteria</taxon>
        <taxon>Pseudomonadati</taxon>
        <taxon>Planctomycetota</taxon>
        <taxon>Planctomycetia</taxon>
        <taxon>Gemmatales</taxon>
        <taxon>Gemmataceae</taxon>
        <taxon>Urbifossiella</taxon>
    </lineage>
</organism>
<dbReference type="EMBL" id="CP036273">
    <property type="protein sequence ID" value="QDU21670.1"/>
    <property type="molecule type" value="Genomic_DNA"/>
</dbReference>
<gene>
    <name evidence="1" type="ORF">ETAA1_36420</name>
</gene>
<name>A0A517XVY2_9BACT</name>
<dbReference type="KEGG" id="uli:ETAA1_36420"/>
<evidence type="ECO:0000313" key="1">
    <source>
        <dbReference type="EMBL" id="QDU21670.1"/>
    </source>
</evidence>